<protein>
    <submittedName>
        <fullName evidence="9">LysE family translocator</fullName>
    </submittedName>
</protein>
<keyword evidence="4 7" id="KW-0812">Transmembrane</keyword>
<evidence type="ECO:0000313" key="8">
    <source>
        <dbReference type="EMBL" id="MDP1447952.1"/>
    </source>
</evidence>
<evidence type="ECO:0000313" key="10">
    <source>
        <dbReference type="Proteomes" id="UP000509126"/>
    </source>
</evidence>
<accession>A0A6N1MQ59</accession>
<dbReference type="PANTHER" id="PTHR30086">
    <property type="entry name" value="ARGININE EXPORTER PROTEIN ARGO"/>
    <property type="match status" value="1"/>
</dbReference>
<reference evidence="8" key="2">
    <citation type="submission" date="2023-07" db="EMBL/GenBank/DDBJ databases">
        <title>Dynamics of blaOXA-23 gene transmission in Acinetobacter spp. from contaminated veterinary surfaces.</title>
        <authorList>
            <person name="Moreira Da Silva J."/>
            <person name="Menezes J."/>
            <person name="Fernandes L."/>
            <person name="Marques C."/>
            <person name="Amaral A."/>
            <person name="Timofte D."/>
            <person name="Pomba C."/>
        </authorList>
    </citation>
    <scope>NUCLEOTIDE SEQUENCE</scope>
    <source>
        <strain evidence="8">CMVB11Z4A1</strain>
    </source>
</reference>
<evidence type="ECO:0000313" key="9">
    <source>
        <dbReference type="EMBL" id="QKU20931.1"/>
    </source>
</evidence>
<comment type="subcellular location">
    <subcellularLocation>
        <location evidence="1">Cell membrane</location>
        <topology evidence="1">Multi-pass membrane protein</topology>
    </subcellularLocation>
</comment>
<comment type="similarity">
    <text evidence="2">Belongs to the Rht family.</text>
</comment>
<dbReference type="Proteomes" id="UP000509126">
    <property type="component" value="Chromosome"/>
</dbReference>
<gene>
    <name evidence="9" type="ORF">FOB19_05600</name>
    <name evidence="8" type="ORF">Q8G51_09145</name>
</gene>
<dbReference type="EMBL" id="JAUUUS010000185">
    <property type="protein sequence ID" value="MDP1447952.1"/>
    <property type="molecule type" value="Genomic_DNA"/>
</dbReference>
<evidence type="ECO:0000256" key="3">
    <source>
        <dbReference type="ARBA" id="ARBA00022475"/>
    </source>
</evidence>
<dbReference type="PANTHER" id="PTHR30086:SF15">
    <property type="entry name" value="LEUCINE EFFLUX PROTEIN"/>
    <property type="match status" value="1"/>
</dbReference>
<evidence type="ECO:0000256" key="4">
    <source>
        <dbReference type="ARBA" id="ARBA00022692"/>
    </source>
</evidence>
<sequence>MNISEYFLYCLAVVVMIATPGPVMLLVASAGLKGGYAAALRTIFGTNFASLVLIALSVLSLKGLLVINAQWLDAIKLLGCLYIGYLGWQIFREVIFKQQEQAQENLVPVHGGFRQGFLVGISNPKDIIFFAAFFPQFIGITPDLDLSLIILTLSWILLDFLTLSVVYLGFNHLSHSRLYPHLLALCGMILLMIAGYGIYQILI</sequence>
<feature type="transmembrane region" description="Helical" evidence="7">
    <location>
        <begin position="39"/>
        <end position="59"/>
    </location>
</feature>
<dbReference type="GO" id="GO:0015820">
    <property type="term" value="P:L-leucine transport"/>
    <property type="evidence" value="ECO:0007669"/>
    <property type="project" value="TreeGrafter"/>
</dbReference>
<keyword evidence="5 7" id="KW-1133">Transmembrane helix</keyword>
<dbReference type="GO" id="GO:0015190">
    <property type="term" value="F:L-leucine transmembrane transporter activity"/>
    <property type="evidence" value="ECO:0007669"/>
    <property type="project" value="TreeGrafter"/>
</dbReference>
<dbReference type="EMBL" id="CP054803">
    <property type="protein sequence ID" value="QKU20931.1"/>
    <property type="molecule type" value="Genomic_DNA"/>
</dbReference>
<evidence type="ECO:0000256" key="6">
    <source>
        <dbReference type="ARBA" id="ARBA00023136"/>
    </source>
</evidence>
<evidence type="ECO:0000256" key="1">
    <source>
        <dbReference type="ARBA" id="ARBA00004651"/>
    </source>
</evidence>
<evidence type="ECO:0000256" key="7">
    <source>
        <dbReference type="SAM" id="Phobius"/>
    </source>
</evidence>
<dbReference type="InterPro" id="IPR001123">
    <property type="entry name" value="LeuE-type"/>
</dbReference>
<organism evidence="9 10">
    <name type="scientific">Acinetobacter lwoffii</name>
    <dbReference type="NCBI Taxonomy" id="28090"/>
    <lineage>
        <taxon>Bacteria</taxon>
        <taxon>Pseudomonadati</taxon>
        <taxon>Pseudomonadota</taxon>
        <taxon>Gammaproteobacteria</taxon>
        <taxon>Moraxellales</taxon>
        <taxon>Moraxellaceae</taxon>
        <taxon>Acinetobacter</taxon>
    </lineage>
</organism>
<feature type="transmembrane region" description="Helical" evidence="7">
    <location>
        <begin position="112"/>
        <end position="134"/>
    </location>
</feature>
<keyword evidence="6 7" id="KW-0472">Membrane</keyword>
<dbReference type="AlphaFoldDB" id="A0A6N1MQ59"/>
<feature type="transmembrane region" description="Helical" evidence="7">
    <location>
        <begin position="6"/>
        <end position="27"/>
    </location>
</feature>
<proteinExistence type="inferred from homology"/>
<evidence type="ECO:0000256" key="5">
    <source>
        <dbReference type="ARBA" id="ARBA00022989"/>
    </source>
</evidence>
<dbReference type="GO" id="GO:0005886">
    <property type="term" value="C:plasma membrane"/>
    <property type="evidence" value="ECO:0007669"/>
    <property type="project" value="UniProtKB-SubCell"/>
</dbReference>
<reference evidence="9 10" key="1">
    <citation type="submission" date="2019-11" db="EMBL/GenBank/DDBJ databases">
        <title>FDA dAtabase for Regulatory Grade micrObial Sequences (FDA-ARGOS): Supporting development and validation of Infectious Disease Dx tests.</title>
        <authorList>
            <person name="Patel R."/>
            <person name="Rucinski S."/>
            <person name="Tallon L."/>
            <person name="Sadzewicz L."/>
            <person name="Vavikolanu K."/>
            <person name="Mehta A."/>
            <person name="Aluvathingal J."/>
            <person name="Nadendla S."/>
            <person name="Nandy P."/>
            <person name="Geyer C."/>
            <person name="Yan Y."/>
            <person name="Sichtig H."/>
        </authorList>
    </citation>
    <scope>NUCLEOTIDE SEQUENCE [LARGE SCALE GENOMIC DNA]</scope>
    <source>
        <strain evidence="9 10">FDAARGOS_557</strain>
    </source>
</reference>
<feature type="transmembrane region" description="Helical" evidence="7">
    <location>
        <begin position="182"/>
        <end position="202"/>
    </location>
</feature>
<evidence type="ECO:0000256" key="2">
    <source>
        <dbReference type="ARBA" id="ARBA00007928"/>
    </source>
</evidence>
<keyword evidence="3" id="KW-1003">Cell membrane</keyword>
<dbReference type="RefSeq" id="WP_004280611.1">
    <property type="nucleotide sequence ID" value="NZ_CAYTBE010000001.1"/>
</dbReference>
<name>A0A6N1MQ59_ACILW</name>
<feature type="transmembrane region" description="Helical" evidence="7">
    <location>
        <begin position="146"/>
        <end position="170"/>
    </location>
</feature>
<dbReference type="Proteomes" id="UP001242129">
    <property type="component" value="Unassembled WGS sequence"/>
</dbReference>
<dbReference type="Pfam" id="PF01810">
    <property type="entry name" value="LysE"/>
    <property type="match status" value="1"/>
</dbReference>